<name>A0A9P5RTP4_9FUNG</name>
<feature type="compositionally biased region" description="Low complexity" evidence="2">
    <location>
        <begin position="568"/>
        <end position="589"/>
    </location>
</feature>
<sequence length="616" mass="69656">MPHSSGQNNRPPRRSIFQGPRHSAAQFLARTDLTTTTTMTPQNFSDGSHSLRRSLNVAQDLSRLAETQSPMIPQMMSSAINNNNNINNGTRLSTWSRQPRIRHSQAIDGLTSSLVGSANHGDDDYSSSSFLMSSAGSRTLQQHHPQVIYQNVVIRSATPAYTNNYSNRMASIRDSVMEQMRSHVQSQHQQQQPQQWHRDDNNNTYTVHRDDSEAQGLDTESEEAEEGVEDEEGREEGEDMQPDEHEDDHQYYGQSRAEDEYGQRRYYSQAASGRSSLSNETPLMARGQSYAPPQGSLPPQHQQQQRAPSHRHPQQFPSSRRIVLPPQEMPPLSWSHQSSVSSGYSSHVSHSQNQQPQYSQRLPQEIDRRRDSYHQQPTIPDYQQFNGSRQQQSGRQSMSEGTMTVERPRQHHYQQRPAFLSQPVYQLACAACVRPLCLRAMKAVMLSDHSKELYSTDMPPAGLQLVNDDRQVRHCACRIRDSACLGCGQVAGYHVTQPCSDCLKDQNNGHFWMFYSSAVVHYKRLRVDGHVGDVMLWANVPSINYDQALAQQLRREVPILSVRTTAASSQSSSSSPRDHYSSSGSNSNDSNDERPLTACVEMEEWLNSSMAEVICR</sequence>
<dbReference type="PANTHER" id="PTHR31841:SF1">
    <property type="entry name" value="PROTEIN FAM72A-RELATED"/>
    <property type="match status" value="1"/>
</dbReference>
<evidence type="ECO:0000313" key="4">
    <source>
        <dbReference type="Proteomes" id="UP000748756"/>
    </source>
</evidence>
<feature type="region of interest" description="Disordered" evidence="2">
    <location>
        <begin position="32"/>
        <end position="51"/>
    </location>
</feature>
<dbReference type="InterPro" id="IPR026768">
    <property type="entry name" value="YPEH2ZP"/>
</dbReference>
<feature type="compositionally biased region" description="Polar residues" evidence="2">
    <location>
        <begin position="269"/>
        <end position="281"/>
    </location>
</feature>
<gene>
    <name evidence="3" type="primary">FAM72A_4</name>
    <name evidence="3" type="ORF">BG015_011026</name>
</gene>
<feature type="compositionally biased region" description="Low complexity" evidence="2">
    <location>
        <begin position="333"/>
        <end position="351"/>
    </location>
</feature>
<feature type="compositionally biased region" description="Low complexity" evidence="2">
    <location>
        <begin position="292"/>
        <end position="307"/>
    </location>
</feature>
<accession>A0A9P5RTP4</accession>
<feature type="region of interest" description="Disordered" evidence="2">
    <location>
        <begin position="377"/>
        <end position="412"/>
    </location>
</feature>
<feature type="compositionally biased region" description="Polar residues" evidence="2">
    <location>
        <begin position="1"/>
        <end position="10"/>
    </location>
</feature>
<evidence type="ECO:0000256" key="2">
    <source>
        <dbReference type="SAM" id="MobiDB-lite"/>
    </source>
</evidence>
<dbReference type="GO" id="GO:0005829">
    <property type="term" value="C:cytosol"/>
    <property type="evidence" value="ECO:0007669"/>
    <property type="project" value="TreeGrafter"/>
</dbReference>
<feature type="compositionally biased region" description="Low complexity" evidence="2">
    <location>
        <begin position="383"/>
        <end position="399"/>
    </location>
</feature>
<feature type="region of interest" description="Disordered" evidence="2">
    <location>
        <begin position="178"/>
        <end position="360"/>
    </location>
</feature>
<keyword evidence="4" id="KW-1185">Reference proteome</keyword>
<feature type="region of interest" description="Disordered" evidence="2">
    <location>
        <begin position="1"/>
        <end position="21"/>
    </location>
</feature>
<dbReference type="Proteomes" id="UP000748756">
    <property type="component" value="Unassembled WGS sequence"/>
</dbReference>
<organism evidence="3 4">
    <name type="scientific">Linnemannia schmuckeri</name>
    <dbReference type="NCBI Taxonomy" id="64567"/>
    <lineage>
        <taxon>Eukaryota</taxon>
        <taxon>Fungi</taxon>
        <taxon>Fungi incertae sedis</taxon>
        <taxon>Mucoromycota</taxon>
        <taxon>Mortierellomycotina</taxon>
        <taxon>Mortierellomycetes</taxon>
        <taxon>Mortierellales</taxon>
        <taxon>Mortierellaceae</taxon>
        <taxon>Linnemannia</taxon>
    </lineage>
</organism>
<comment type="similarity">
    <text evidence="1">Belongs to the FAM72 family.</text>
</comment>
<feature type="compositionally biased region" description="Low complexity" evidence="2">
    <location>
        <begin position="185"/>
        <end position="195"/>
    </location>
</feature>
<feature type="region of interest" description="Disordered" evidence="2">
    <location>
        <begin position="564"/>
        <end position="594"/>
    </location>
</feature>
<proteinExistence type="inferred from homology"/>
<comment type="caution">
    <text evidence="3">The sequence shown here is derived from an EMBL/GenBank/DDBJ whole genome shotgun (WGS) entry which is preliminary data.</text>
</comment>
<dbReference type="PANTHER" id="PTHR31841">
    <property type="entry name" value="PROTEIN FAM72A-RELATED"/>
    <property type="match status" value="1"/>
</dbReference>
<dbReference type="OrthoDB" id="2526683at2759"/>
<feature type="compositionally biased region" description="Acidic residues" evidence="2">
    <location>
        <begin position="219"/>
        <end position="246"/>
    </location>
</feature>
<dbReference type="AlphaFoldDB" id="A0A9P5RTP4"/>
<dbReference type="Pfam" id="PF14976">
    <property type="entry name" value="YPEH2ZP"/>
    <property type="match status" value="1"/>
</dbReference>
<feature type="compositionally biased region" description="Basic and acidic residues" evidence="2">
    <location>
        <begin position="196"/>
        <end position="212"/>
    </location>
</feature>
<reference evidence="3" key="1">
    <citation type="journal article" date="2020" name="Fungal Divers.">
        <title>Resolving the Mortierellaceae phylogeny through synthesis of multi-gene phylogenetics and phylogenomics.</title>
        <authorList>
            <person name="Vandepol N."/>
            <person name="Liber J."/>
            <person name="Desiro A."/>
            <person name="Na H."/>
            <person name="Kennedy M."/>
            <person name="Barry K."/>
            <person name="Grigoriev I.V."/>
            <person name="Miller A.N."/>
            <person name="O'Donnell K."/>
            <person name="Stajich J.E."/>
            <person name="Bonito G."/>
        </authorList>
    </citation>
    <scope>NUCLEOTIDE SEQUENCE</scope>
    <source>
        <strain evidence="3">NRRL 6426</strain>
    </source>
</reference>
<dbReference type="EMBL" id="JAAAUQ010000824">
    <property type="protein sequence ID" value="KAF9147357.1"/>
    <property type="molecule type" value="Genomic_DNA"/>
</dbReference>
<evidence type="ECO:0000313" key="3">
    <source>
        <dbReference type="EMBL" id="KAF9147357.1"/>
    </source>
</evidence>
<protein>
    <submittedName>
        <fullName evidence="3">Protein fam72a</fullName>
    </submittedName>
</protein>
<evidence type="ECO:0000256" key="1">
    <source>
        <dbReference type="ARBA" id="ARBA00006888"/>
    </source>
</evidence>